<proteinExistence type="predicted"/>
<dbReference type="AlphaFoldDB" id="D6RPT8"/>
<gene>
    <name evidence="2" type="ORF">CC1G_15220</name>
</gene>
<dbReference type="VEuPathDB" id="FungiDB:CC1G_15220"/>
<evidence type="ECO:0000256" key="1">
    <source>
        <dbReference type="SAM" id="MobiDB-lite"/>
    </source>
</evidence>
<feature type="compositionally biased region" description="Basic and acidic residues" evidence="1">
    <location>
        <begin position="12"/>
        <end position="34"/>
    </location>
</feature>
<organism evidence="2 3">
    <name type="scientific">Coprinopsis cinerea (strain Okayama-7 / 130 / ATCC MYA-4618 / FGSC 9003)</name>
    <name type="common">Inky cap fungus</name>
    <name type="synonym">Hormographiella aspergillata</name>
    <dbReference type="NCBI Taxonomy" id="240176"/>
    <lineage>
        <taxon>Eukaryota</taxon>
        <taxon>Fungi</taxon>
        <taxon>Dikarya</taxon>
        <taxon>Basidiomycota</taxon>
        <taxon>Agaricomycotina</taxon>
        <taxon>Agaricomycetes</taxon>
        <taxon>Agaricomycetidae</taxon>
        <taxon>Agaricales</taxon>
        <taxon>Agaricineae</taxon>
        <taxon>Psathyrellaceae</taxon>
        <taxon>Coprinopsis</taxon>
    </lineage>
</organism>
<dbReference type="KEGG" id="cci:CC1G_15220"/>
<dbReference type="Proteomes" id="UP000001861">
    <property type="component" value="Unassembled WGS sequence"/>
</dbReference>
<feature type="region of interest" description="Disordered" evidence="1">
    <location>
        <begin position="1"/>
        <end position="34"/>
    </location>
</feature>
<dbReference type="EMBL" id="AACS02000009">
    <property type="protein sequence ID" value="EFI27091.1"/>
    <property type="molecule type" value="Genomic_DNA"/>
</dbReference>
<keyword evidence="3" id="KW-1185">Reference proteome</keyword>
<protein>
    <submittedName>
        <fullName evidence="2">Uncharacterized protein</fullName>
    </submittedName>
</protein>
<dbReference type="HOGENOM" id="CLU_2704712_0_0_1"/>
<dbReference type="GeneID" id="9379535"/>
<sequence length="73" mass="7916">MPSETVSSLSESVKRGDSERAHLAGGGDSRRSLRDFLTGRSRGGIQLKNPKKHGNYRVLKLPVAMHCGEIVAL</sequence>
<evidence type="ECO:0000313" key="2">
    <source>
        <dbReference type="EMBL" id="EFI27091.1"/>
    </source>
</evidence>
<name>D6RPT8_COPC7</name>
<reference evidence="2 3" key="1">
    <citation type="journal article" date="2010" name="Proc. Natl. Acad. Sci. U.S.A.">
        <title>Insights into evolution of multicellular fungi from the assembled chromosomes of the mushroom Coprinopsis cinerea (Coprinus cinereus).</title>
        <authorList>
            <person name="Stajich J.E."/>
            <person name="Wilke S.K."/>
            <person name="Ahren D."/>
            <person name="Au C.H."/>
            <person name="Birren B.W."/>
            <person name="Borodovsky M."/>
            <person name="Burns C."/>
            <person name="Canback B."/>
            <person name="Casselton L.A."/>
            <person name="Cheng C.K."/>
            <person name="Deng J."/>
            <person name="Dietrich F.S."/>
            <person name="Fargo D.C."/>
            <person name="Farman M.L."/>
            <person name="Gathman A.C."/>
            <person name="Goldberg J."/>
            <person name="Guigo R."/>
            <person name="Hoegger P.J."/>
            <person name="Hooker J.B."/>
            <person name="Huggins A."/>
            <person name="James T.Y."/>
            <person name="Kamada T."/>
            <person name="Kilaru S."/>
            <person name="Kodira C."/>
            <person name="Kues U."/>
            <person name="Kupfer D."/>
            <person name="Kwan H.S."/>
            <person name="Lomsadze A."/>
            <person name="Li W."/>
            <person name="Lilly W.W."/>
            <person name="Ma L.J."/>
            <person name="Mackey A.J."/>
            <person name="Manning G."/>
            <person name="Martin F."/>
            <person name="Muraguchi H."/>
            <person name="Natvig D.O."/>
            <person name="Palmerini H."/>
            <person name="Ramesh M.A."/>
            <person name="Rehmeyer C.J."/>
            <person name="Roe B.A."/>
            <person name="Shenoy N."/>
            <person name="Stanke M."/>
            <person name="Ter-Hovhannisyan V."/>
            <person name="Tunlid A."/>
            <person name="Velagapudi R."/>
            <person name="Vision T.J."/>
            <person name="Zeng Q."/>
            <person name="Zolan M.E."/>
            <person name="Pukkila P.J."/>
        </authorList>
    </citation>
    <scope>NUCLEOTIDE SEQUENCE [LARGE SCALE GENOMIC DNA]</scope>
    <source>
        <strain evidence="3">Okayama-7 / 130 / ATCC MYA-4618 / FGSC 9003</strain>
    </source>
</reference>
<dbReference type="RefSeq" id="XP_002910585.1">
    <property type="nucleotide sequence ID" value="XM_002910539.1"/>
</dbReference>
<accession>D6RPT8</accession>
<evidence type="ECO:0000313" key="3">
    <source>
        <dbReference type="Proteomes" id="UP000001861"/>
    </source>
</evidence>
<dbReference type="InParanoid" id="D6RPT8"/>
<feature type="compositionally biased region" description="Polar residues" evidence="1">
    <location>
        <begin position="1"/>
        <end position="11"/>
    </location>
</feature>
<comment type="caution">
    <text evidence="2">The sequence shown here is derived from an EMBL/GenBank/DDBJ whole genome shotgun (WGS) entry which is preliminary data.</text>
</comment>